<dbReference type="EMBL" id="QZBD01000281">
    <property type="protein sequence ID" value="THY21658.1"/>
    <property type="molecule type" value="Genomic_DNA"/>
</dbReference>
<evidence type="ECO:0000313" key="2">
    <source>
        <dbReference type="Proteomes" id="UP000306584"/>
    </source>
</evidence>
<dbReference type="Proteomes" id="UP000306584">
    <property type="component" value="Unassembled WGS sequence"/>
</dbReference>
<name>A0A4S9KZE0_AURPU</name>
<reference evidence="1 2" key="1">
    <citation type="submission" date="2018-10" db="EMBL/GenBank/DDBJ databases">
        <title>Fifty Aureobasidium pullulans genomes reveal a recombining polyextremotolerant generalist.</title>
        <authorList>
            <person name="Gostincar C."/>
            <person name="Turk M."/>
            <person name="Zajc J."/>
            <person name="Gunde-Cimerman N."/>
        </authorList>
    </citation>
    <scope>NUCLEOTIDE SEQUENCE [LARGE SCALE GENOMIC DNA]</scope>
    <source>
        <strain evidence="1 2">EXF-6604</strain>
    </source>
</reference>
<protein>
    <submittedName>
        <fullName evidence="1">Uncharacterized protein</fullName>
    </submittedName>
</protein>
<gene>
    <name evidence="1" type="ORF">D6D01_06540</name>
</gene>
<proteinExistence type="predicted"/>
<organism evidence="1 2">
    <name type="scientific">Aureobasidium pullulans</name>
    <name type="common">Black yeast</name>
    <name type="synonym">Pullularia pullulans</name>
    <dbReference type="NCBI Taxonomy" id="5580"/>
    <lineage>
        <taxon>Eukaryota</taxon>
        <taxon>Fungi</taxon>
        <taxon>Dikarya</taxon>
        <taxon>Ascomycota</taxon>
        <taxon>Pezizomycotina</taxon>
        <taxon>Dothideomycetes</taxon>
        <taxon>Dothideomycetidae</taxon>
        <taxon>Dothideales</taxon>
        <taxon>Saccotheciaceae</taxon>
        <taxon>Aureobasidium</taxon>
    </lineage>
</organism>
<sequence length="143" mass="16237">MHRHDMAGKAKYFSCCFKIPQQIRKNSSTLPVQLSLCSPIRFTSSFSAIYVQQVPIVHVVGISSPKKTDSSDMNWTVLVLFVCLRPSVDCCEVRSSQLDLGTVDTTFTHKDHNYMIQQYEGSRYLVIGKSAVTIWLDSSFRNH</sequence>
<evidence type="ECO:0000313" key="1">
    <source>
        <dbReference type="EMBL" id="THY21658.1"/>
    </source>
</evidence>
<accession>A0A4S9KZE0</accession>
<dbReference type="AlphaFoldDB" id="A0A4S9KZE0"/>
<comment type="caution">
    <text evidence="1">The sequence shown here is derived from an EMBL/GenBank/DDBJ whole genome shotgun (WGS) entry which is preliminary data.</text>
</comment>